<evidence type="ECO:0000256" key="5">
    <source>
        <dbReference type="SAM" id="MobiDB-lite"/>
    </source>
</evidence>
<dbReference type="PANTHER" id="PTHR23502:SF173">
    <property type="entry name" value="MFS-MULTIDRUG-RESISTANCE TRANSPORTER-RELATED"/>
    <property type="match status" value="1"/>
</dbReference>
<dbReference type="InterPro" id="IPR020846">
    <property type="entry name" value="MFS_dom"/>
</dbReference>
<feature type="region of interest" description="Disordered" evidence="5">
    <location>
        <begin position="515"/>
        <end position="538"/>
    </location>
</feature>
<accession>A0A4S4MRG2</accession>
<dbReference type="OrthoDB" id="9986881at2759"/>
<keyword evidence="2 6" id="KW-0812">Transmembrane</keyword>
<comment type="subcellular location">
    <subcellularLocation>
        <location evidence="1">Membrane</location>
        <topology evidence="1">Multi-pass membrane protein</topology>
    </subcellularLocation>
</comment>
<organism evidence="8 9">
    <name type="scientific">Antrodiella citrinella</name>
    <dbReference type="NCBI Taxonomy" id="2447956"/>
    <lineage>
        <taxon>Eukaryota</taxon>
        <taxon>Fungi</taxon>
        <taxon>Dikarya</taxon>
        <taxon>Basidiomycota</taxon>
        <taxon>Agaricomycotina</taxon>
        <taxon>Agaricomycetes</taxon>
        <taxon>Polyporales</taxon>
        <taxon>Steccherinaceae</taxon>
        <taxon>Antrodiella</taxon>
    </lineage>
</organism>
<keyword evidence="9" id="KW-1185">Reference proteome</keyword>
<evidence type="ECO:0000313" key="8">
    <source>
        <dbReference type="EMBL" id="THH28754.1"/>
    </source>
</evidence>
<feature type="transmembrane region" description="Helical" evidence="6">
    <location>
        <begin position="70"/>
        <end position="87"/>
    </location>
</feature>
<protein>
    <recommendedName>
        <fullName evidence="7">Major facilitator superfamily (MFS) profile domain-containing protein</fullName>
    </recommendedName>
</protein>
<feature type="transmembrane region" description="Helical" evidence="6">
    <location>
        <begin position="440"/>
        <end position="465"/>
    </location>
</feature>
<evidence type="ECO:0000256" key="6">
    <source>
        <dbReference type="SAM" id="Phobius"/>
    </source>
</evidence>
<feature type="transmembrane region" description="Helical" evidence="6">
    <location>
        <begin position="161"/>
        <end position="185"/>
    </location>
</feature>
<keyword evidence="4 6" id="KW-0472">Membrane</keyword>
<feature type="transmembrane region" description="Helical" evidence="6">
    <location>
        <begin position="138"/>
        <end position="155"/>
    </location>
</feature>
<dbReference type="InterPro" id="IPR036259">
    <property type="entry name" value="MFS_trans_sf"/>
</dbReference>
<dbReference type="PROSITE" id="PS50850">
    <property type="entry name" value="MFS"/>
    <property type="match status" value="1"/>
</dbReference>
<dbReference type="GO" id="GO:0005886">
    <property type="term" value="C:plasma membrane"/>
    <property type="evidence" value="ECO:0007669"/>
    <property type="project" value="TreeGrafter"/>
</dbReference>
<feature type="transmembrane region" description="Helical" evidence="6">
    <location>
        <begin position="227"/>
        <end position="257"/>
    </location>
</feature>
<dbReference type="EMBL" id="SGPM01000160">
    <property type="protein sequence ID" value="THH28754.1"/>
    <property type="molecule type" value="Genomic_DNA"/>
</dbReference>
<feature type="transmembrane region" description="Helical" evidence="6">
    <location>
        <begin position="303"/>
        <end position="322"/>
    </location>
</feature>
<dbReference type="Pfam" id="PF07690">
    <property type="entry name" value="MFS_1"/>
    <property type="match status" value="1"/>
</dbReference>
<feature type="transmembrane region" description="Helical" evidence="6">
    <location>
        <begin position="342"/>
        <end position="361"/>
    </location>
</feature>
<evidence type="ECO:0000256" key="3">
    <source>
        <dbReference type="ARBA" id="ARBA00022989"/>
    </source>
</evidence>
<proteinExistence type="predicted"/>
<dbReference type="Proteomes" id="UP000308730">
    <property type="component" value="Unassembled WGS sequence"/>
</dbReference>
<dbReference type="AlphaFoldDB" id="A0A4S4MRG2"/>
<evidence type="ECO:0000256" key="4">
    <source>
        <dbReference type="ARBA" id="ARBA00023136"/>
    </source>
</evidence>
<evidence type="ECO:0000256" key="2">
    <source>
        <dbReference type="ARBA" id="ARBA00022692"/>
    </source>
</evidence>
<evidence type="ECO:0000313" key="9">
    <source>
        <dbReference type="Proteomes" id="UP000308730"/>
    </source>
</evidence>
<evidence type="ECO:0000259" key="7">
    <source>
        <dbReference type="PROSITE" id="PS50850"/>
    </source>
</evidence>
<dbReference type="CDD" id="cd17323">
    <property type="entry name" value="MFS_Tpo1_MDR_like"/>
    <property type="match status" value="1"/>
</dbReference>
<reference evidence="8 9" key="1">
    <citation type="submission" date="2019-02" db="EMBL/GenBank/DDBJ databases">
        <title>Genome sequencing of the rare red list fungi Antrodiella citrinella (Flaviporus citrinellus).</title>
        <authorList>
            <person name="Buettner E."/>
            <person name="Kellner H."/>
        </authorList>
    </citation>
    <scope>NUCLEOTIDE SEQUENCE [LARGE SCALE GENOMIC DNA]</scope>
    <source>
        <strain evidence="8 9">DSM 108506</strain>
    </source>
</reference>
<feature type="transmembrane region" description="Helical" evidence="6">
    <location>
        <begin position="107"/>
        <end position="126"/>
    </location>
</feature>
<dbReference type="PANTHER" id="PTHR23502">
    <property type="entry name" value="MAJOR FACILITATOR SUPERFAMILY"/>
    <property type="match status" value="1"/>
</dbReference>
<feature type="domain" description="Major facilitator superfamily (MFS) profile" evidence="7">
    <location>
        <begin position="70"/>
        <end position="501"/>
    </location>
</feature>
<dbReference type="InterPro" id="IPR011701">
    <property type="entry name" value="MFS"/>
</dbReference>
<dbReference type="Gene3D" id="1.20.1250.20">
    <property type="entry name" value="MFS general substrate transporter like domains"/>
    <property type="match status" value="1"/>
</dbReference>
<gene>
    <name evidence="8" type="ORF">EUX98_g5450</name>
</gene>
<name>A0A4S4MRG2_9APHY</name>
<feature type="transmembrane region" description="Helical" evidence="6">
    <location>
        <begin position="415"/>
        <end position="433"/>
    </location>
</feature>
<sequence>MTTAAVASPLSSMQTLEIPTRVLSATHSQDSVTIYSQEVRGEEHDINAEFEQEAYGPPPGEKGIDPYERWYITALTGILVLNATFASSAPSGYIPQLREHFGIGSEVATLLISLFVGGYCVGPILWAPLSEQYGRRPVFLGTFFAYACFQVGAALSPNTAAILIFRFLGGTFASAPLTNSGAVIADIWNSDTRGKALAVFTVAPFAGPSIAPLIGGFMATAGVSWRWLFWVLTLFSSACLLLVLFTLPETYVPILLVRKAEKLRKETGDERWWAPLEKRKISALQRVEETLNRPFKILVQEPMLIAITIYMSFVYGCLYLLFEAYPIVFGEDRHMSAGITGLMFLPIFVGACAAVITYIIIWNPRYEALIPEYAPFPVPPEARLEQSLWAGPIFAISFFWFGFTSYAQINYWAPMTSGLAMGFAIVWIFLSLFNYIIDAYLFVAASALASSTVIRSLAGASFPLFATQMYNTLNPRWASVLLGCLAILMAPIPFVLMRYGATLRLKSKFAPMHPKEKEMMEEKRRRKHGIESDSSSVV</sequence>
<evidence type="ECO:0000256" key="1">
    <source>
        <dbReference type="ARBA" id="ARBA00004141"/>
    </source>
</evidence>
<feature type="transmembrane region" description="Helical" evidence="6">
    <location>
        <begin position="477"/>
        <end position="499"/>
    </location>
</feature>
<comment type="caution">
    <text evidence="8">The sequence shown here is derived from an EMBL/GenBank/DDBJ whole genome shotgun (WGS) entry which is preliminary data.</text>
</comment>
<dbReference type="SUPFAM" id="SSF103473">
    <property type="entry name" value="MFS general substrate transporter"/>
    <property type="match status" value="1"/>
</dbReference>
<dbReference type="GO" id="GO:0022857">
    <property type="term" value="F:transmembrane transporter activity"/>
    <property type="evidence" value="ECO:0007669"/>
    <property type="project" value="InterPro"/>
</dbReference>
<feature type="transmembrane region" description="Helical" evidence="6">
    <location>
        <begin position="197"/>
        <end position="221"/>
    </location>
</feature>
<dbReference type="FunFam" id="1.20.1250.20:FF:000011">
    <property type="entry name" value="MFS multidrug transporter, putative"/>
    <property type="match status" value="1"/>
</dbReference>
<keyword evidence="3 6" id="KW-1133">Transmembrane helix</keyword>
<feature type="transmembrane region" description="Helical" evidence="6">
    <location>
        <begin position="388"/>
        <end position="409"/>
    </location>
</feature>